<evidence type="ECO:0000313" key="2">
    <source>
        <dbReference type="Proteomes" id="UP000059680"/>
    </source>
</evidence>
<dbReference type="Gramene" id="Os10t0536050-00">
    <property type="protein sequence ID" value="Os10t0536050-00"/>
    <property type="gene ID" value="Os10g0536050"/>
</dbReference>
<dbReference type="AlphaFoldDB" id="A0A0P0XWL1"/>
<name>A0A0P0XWL1_ORYSJ</name>
<gene>
    <name evidence="1" type="ordered locus">Os10g0536050</name>
    <name evidence="1" type="ORF">OSNPB_100536050</name>
</gene>
<dbReference type="PaxDb" id="39947-A0A0P0XWL1"/>
<proteinExistence type="predicted"/>
<reference evidence="1 2" key="3">
    <citation type="journal article" date="2013" name="Rice">
        <title>Improvement of the Oryza sativa Nipponbare reference genome using next generation sequence and optical map data.</title>
        <authorList>
            <person name="Kawahara Y."/>
            <person name="de la Bastide M."/>
            <person name="Hamilton J.P."/>
            <person name="Kanamori H."/>
            <person name="McCombie W.R."/>
            <person name="Ouyang S."/>
            <person name="Schwartz D.C."/>
            <person name="Tanaka T."/>
            <person name="Wu J."/>
            <person name="Zhou S."/>
            <person name="Childs K.L."/>
            <person name="Davidson R.M."/>
            <person name="Lin H."/>
            <person name="Quesada-Ocampo L."/>
            <person name="Vaillancourt B."/>
            <person name="Sakai H."/>
            <person name="Lee S.S."/>
            <person name="Kim J."/>
            <person name="Numa H."/>
            <person name="Itoh T."/>
            <person name="Buell C.R."/>
            <person name="Matsumoto T."/>
        </authorList>
    </citation>
    <scope>NUCLEOTIDE SEQUENCE [LARGE SCALE GENOMIC DNA]</scope>
    <source>
        <strain evidence="2">cv. Nipponbare</strain>
    </source>
</reference>
<organism evidence="1 2">
    <name type="scientific">Oryza sativa subsp. japonica</name>
    <name type="common">Rice</name>
    <dbReference type="NCBI Taxonomy" id="39947"/>
    <lineage>
        <taxon>Eukaryota</taxon>
        <taxon>Viridiplantae</taxon>
        <taxon>Streptophyta</taxon>
        <taxon>Embryophyta</taxon>
        <taxon>Tracheophyta</taxon>
        <taxon>Spermatophyta</taxon>
        <taxon>Magnoliopsida</taxon>
        <taxon>Liliopsida</taxon>
        <taxon>Poales</taxon>
        <taxon>Poaceae</taxon>
        <taxon>BOP clade</taxon>
        <taxon>Oryzoideae</taxon>
        <taxon>Oryzeae</taxon>
        <taxon>Oryzinae</taxon>
        <taxon>Oryza</taxon>
        <taxon>Oryza sativa</taxon>
    </lineage>
</organism>
<dbReference type="InParanoid" id="A0A0P0XWL1"/>
<keyword evidence="2" id="KW-1185">Reference proteome</keyword>
<reference evidence="2" key="1">
    <citation type="journal article" date="2005" name="Nature">
        <title>The map-based sequence of the rice genome.</title>
        <authorList>
            <consortium name="International rice genome sequencing project (IRGSP)"/>
            <person name="Matsumoto T."/>
            <person name="Wu J."/>
            <person name="Kanamori H."/>
            <person name="Katayose Y."/>
            <person name="Fujisawa M."/>
            <person name="Namiki N."/>
            <person name="Mizuno H."/>
            <person name="Yamamoto K."/>
            <person name="Antonio B.A."/>
            <person name="Baba T."/>
            <person name="Sakata K."/>
            <person name="Nagamura Y."/>
            <person name="Aoki H."/>
            <person name="Arikawa K."/>
            <person name="Arita K."/>
            <person name="Bito T."/>
            <person name="Chiden Y."/>
            <person name="Fujitsuka N."/>
            <person name="Fukunaka R."/>
            <person name="Hamada M."/>
            <person name="Harada C."/>
            <person name="Hayashi A."/>
            <person name="Hijishita S."/>
            <person name="Honda M."/>
            <person name="Hosokawa S."/>
            <person name="Ichikawa Y."/>
            <person name="Idonuma A."/>
            <person name="Iijima M."/>
            <person name="Ikeda M."/>
            <person name="Ikeno M."/>
            <person name="Ito K."/>
            <person name="Ito S."/>
            <person name="Ito T."/>
            <person name="Ito Y."/>
            <person name="Ito Y."/>
            <person name="Iwabuchi A."/>
            <person name="Kamiya K."/>
            <person name="Karasawa W."/>
            <person name="Kurita K."/>
            <person name="Katagiri S."/>
            <person name="Kikuta A."/>
            <person name="Kobayashi H."/>
            <person name="Kobayashi N."/>
            <person name="Machita K."/>
            <person name="Maehara T."/>
            <person name="Masukawa M."/>
            <person name="Mizubayashi T."/>
            <person name="Mukai Y."/>
            <person name="Nagasaki H."/>
            <person name="Nagata Y."/>
            <person name="Naito S."/>
            <person name="Nakashima M."/>
            <person name="Nakama Y."/>
            <person name="Nakamichi Y."/>
            <person name="Nakamura M."/>
            <person name="Meguro A."/>
            <person name="Negishi M."/>
            <person name="Ohta I."/>
            <person name="Ohta T."/>
            <person name="Okamoto M."/>
            <person name="Ono N."/>
            <person name="Saji S."/>
            <person name="Sakaguchi M."/>
            <person name="Sakai K."/>
            <person name="Shibata M."/>
            <person name="Shimokawa T."/>
            <person name="Song J."/>
            <person name="Takazaki Y."/>
            <person name="Terasawa K."/>
            <person name="Tsugane M."/>
            <person name="Tsuji K."/>
            <person name="Ueda S."/>
            <person name="Waki K."/>
            <person name="Yamagata H."/>
            <person name="Yamamoto M."/>
            <person name="Yamamoto S."/>
            <person name="Yamane H."/>
            <person name="Yoshiki S."/>
            <person name="Yoshihara R."/>
            <person name="Yukawa K."/>
            <person name="Zhong H."/>
            <person name="Yano M."/>
            <person name="Yuan Q."/>
            <person name="Ouyang S."/>
            <person name="Liu J."/>
            <person name="Jones K.M."/>
            <person name="Gansberger K."/>
            <person name="Moffat K."/>
            <person name="Hill J."/>
            <person name="Bera J."/>
            <person name="Fadrosh D."/>
            <person name="Jin S."/>
            <person name="Johri S."/>
            <person name="Kim M."/>
            <person name="Overton L."/>
            <person name="Reardon M."/>
            <person name="Tsitrin T."/>
            <person name="Vuong H."/>
            <person name="Weaver B."/>
            <person name="Ciecko A."/>
            <person name="Tallon L."/>
            <person name="Jackson J."/>
            <person name="Pai G."/>
            <person name="Aken S.V."/>
            <person name="Utterback T."/>
            <person name="Reidmuller S."/>
            <person name="Feldblyum T."/>
            <person name="Hsiao J."/>
            <person name="Zismann V."/>
            <person name="Iobst S."/>
            <person name="de Vazeille A.R."/>
            <person name="Buell C.R."/>
            <person name="Ying K."/>
            <person name="Li Y."/>
            <person name="Lu T."/>
            <person name="Huang Y."/>
            <person name="Zhao Q."/>
            <person name="Feng Q."/>
            <person name="Zhang L."/>
            <person name="Zhu J."/>
            <person name="Weng Q."/>
            <person name="Mu J."/>
            <person name="Lu Y."/>
            <person name="Fan D."/>
            <person name="Liu Y."/>
            <person name="Guan J."/>
            <person name="Zhang Y."/>
            <person name="Yu S."/>
            <person name="Liu X."/>
            <person name="Zhang Y."/>
            <person name="Hong G."/>
            <person name="Han B."/>
            <person name="Choisne N."/>
            <person name="Demange N."/>
            <person name="Orjeda G."/>
            <person name="Samain S."/>
            <person name="Cattolico L."/>
            <person name="Pelletier E."/>
            <person name="Couloux A."/>
            <person name="Segurens B."/>
            <person name="Wincker P."/>
            <person name="D'Hont A."/>
            <person name="Scarpelli C."/>
            <person name="Weissenbach J."/>
            <person name="Salanoubat M."/>
            <person name="Quetier F."/>
            <person name="Yu Y."/>
            <person name="Kim H.R."/>
            <person name="Rambo T."/>
            <person name="Currie J."/>
            <person name="Collura K."/>
            <person name="Luo M."/>
            <person name="Yang T."/>
            <person name="Ammiraju J.S.S."/>
            <person name="Engler F."/>
            <person name="Soderlund C."/>
            <person name="Wing R.A."/>
            <person name="Palmer L.E."/>
            <person name="de la Bastide M."/>
            <person name="Spiegel L."/>
            <person name="Nascimento L."/>
            <person name="Zutavern T."/>
            <person name="O'Shaughnessy A."/>
            <person name="Dike S."/>
            <person name="Dedhia N."/>
            <person name="Preston R."/>
            <person name="Balija V."/>
            <person name="McCombie W.R."/>
            <person name="Chow T."/>
            <person name="Chen H."/>
            <person name="Chung M."/>
            <person name="Chen C."/>
            <person name="Shaw J."/>
            <person name="Wu H."/>
            <person name="Hsiao K."/>
            <person name="Chao Y."/>
            <person name="Chu M."/>
            <person name="Cheng C."/>
            <person name="Hour A."/>
            <person name="Lee P."/>
            <person name="Lin S."/>
            <person name="Lin Y."/>
            <person name="Liou J."/>
            <person name="Liu S."/>
            <person name="Hsing Y."/>
            <person name="Raghuvanshi S."/>
            <person name="Mohanty A."/>
            <person name="Bharti A.K."/>
            <person name="Gaur A."/>
            <person name="Gupta V."/>
            <person name="Kumar D."/>
            <person name="Ravi V."/>
            <person name="Vij S."/>
            <person name="Kapur A."/>
            <person name="Khurana P."/>
            <person name="Khurana P."/>
            <person name="Khurana J.P."/>
            <person name="Tyagi A.K."/>
            <person name="Gaikwad K."/>
            <person name="Singh A."/>
            <person name="Dalal V."/>
            <person name="Srivastava S."/>
            <person name="Dixit A."/>
            <person name="Pal A.K."/>
            <person name="Ghazi I.A."/>
            <person name="Yadav M."/>
            <person name="Pandit A."/>
            <person name="Bhargava A."/>
            <person name="Sureshbabu K."/>
            <person name="Batra K."/>
            <person name="Sharma T.R."/>
            <person name="Mohapatra T."/>
            <person name="Singh N.K."/>
            <person name="Messing J."/>
            <person name="Nelson A.B."/>
            <person name="Fuks G."/>
            <person name="Kavchok S."/>
            <person name="Keizer G."/>
            <person name="Linton E."/>
            <person name="Llaca V."/>
            <person name="Song R."/>
            <person name="Tanyolac B."/>
            <person name="Young S."/>
            <person name="Ho-Il K."/>
            <person name="Hahn J.H."/>
            <person name="Sangsakoo G."/>
            <person name="Vanavichit A."/>
            <person name="de Mattos Luiz.A.T."/>
            <person name="Zimmer P.D."/>
            <person name="Malone G."/>
            <person name="Dellagostin O."/>
            <person name="de Oliveira A.C."/>
            <person name="Bevan M."/>
            <person name="Bancroft I."/>
            <person name="Minx P."/>
            <person name="Cordum H."/>
            <person name="Wilson R."/>
            <person name="Cheng Z."/>
            <person name="Jin W."/>
            <person name="Jiang J."/>
            <person name="Leong S.A."/>
            <person name="Iwama H."/>
            <person name="Gojobori T."/>
            <person name="Itoh T."/>
            <person name="Niimura Y."/>
            <person name="Fujii Y."/>
            <person name="Habara T."/>
            <person name="Sakai H."/>
            <person name="Sato Y."/>
            <person name="Wilson G."/>
            <person name="Kumar K."/>
            <person name="McCouch S."/>
            <person name="Juretic N."/>
            <person name="Hoen D."/>
            <person name="Wright S."/>
            <person name="Bruskiewich R."/>
            <person name="Bureau T."/>
            <person name="Miyao A."/>
            <person name="Hirochika H."/>
            <person name="Nishikawa T."/>
            <person name="Kadowaki K."/>
            <person name="Sugiura M."/>
            <person name="Burr B."/>
            <person name="Sasaki T."/>
        </authorList>
    </citation>
    <scope>NUCLEOTIDE SEQUENCE [LARGE SCALE GENOMIC DNA]</scope>
    <source>
        <strain evidence="2">cv. Nipponbare</strain>
    </source>
</reference>
<evidence type="ECO:0000313" key="1">
    <source>
        <dbReference type="EMBL" id="BAT11821.1"/>
    </source>
</evidence>
<protein>
    <submittedName>
        <fullName evidence="1">Os10g0536050 protein</fullName>
    </submittedName>
</protein>
<dbReference type="EMBL" id="AP014966">
    <property type="protein sequence ID" value="BAT11821.1"/>
    <property type="molecule type" value="Genomic_DNA"/>
</dbReference>
<reference evidence="1 2" key="2">
    <citation type="journal article" date="2013" name="Plant Cell Physiol.">
        <title>Rice Annotation Project Database (RAP-DB): an integrative and interactive database for rice genomics.</title>
        <authorList>
            <person name="Sakai H."/>
            <person name="Lee S.S."/>
            <person name="Tanaka T."/>
            <person name="Numa H."/>
            <person name="Kim J."/>
            <person name="Kawahara Y."/>
            <person name="Wakimoto H."/>
            <person name="Yang C.C."/>
            <person name="Iwamoto M."/>
            <person name="Abe T."/>
            <person name="Yamada Y."/>
            <person name="Muto A."/>
            <person name="Inokuchi H."/>
            <person name="Ikemura T."/>
            <person name="Matsumoto T."/>
            <person name="Sasaki T."/>
            <person name="Itoh T."/>
        </authorList>
    </citation>
    <scope>NUCLEOTIDE SEQUENCE [LARGE SCALE GENOMIC DNA]</scope>
    <source>
        <strain evidence="2">cv. Nipponbare</strain>
    </source>
</reference>
<sequence>RIDIWVEKALWELALGWFARIVLTEVKGKRVVPTFPIGPLLAGDGAVPDHEVRRPVGHRLRLRHEPLIQSKQAKHQVRRNTIGGHRRCEKNRKKITDVRVVLPPGLALLREAAACDPSRHGGGGGWLLVWAW</sequence>
<feature type="non-terminal residue" evidence="1">
    <location>
        <position position="1"/>
    </location>
</feature>
<dbReference type="Proteomes" id="UP000059680">
    <property type="component" value="Chromosome 10"/>
</dbReference>
<accession>A0A0P0XWL1</accession>